<keyword evidence="2" id="KW-1185">Reference proteome</keyword>
<sequence>LASDSALKVVAGLSKSNFGAEGFCFLAGFQKPHICIFISSIKIYFKGKLFLSYRNIRTLLSEPFHCAIHIADKLKHNDLQDHHLLNSQPNDQ</sequence>
<accession>A0A195ES18</accession>
<proteinExistence type="predicted"/>
<gene>
    <name evidence="1" type="ORF">ALC56_14835</name>
</gene>
<dbReference type="Proteomes" id="UP000078541">
    <property type="component" value="Unassembled WGS sequence"/>
</dbReference>
<feature type="non-terminal residue" evidence="1">
    <location>
        <position position="1"/>
    </location>
</feature>
<dbReference type="EMBL" id="KQ981993">
    <property type="protein sequence ID" value="KYN31023.1"/>
    <property type="molecule type" value="Genomic_DNA"/>
</dbReference>
<dbReference type="AlphaFoldDB" id="A0A195ES18"/>
<organism evidence="1 2">
    <name type="scientific">Trachymyrmex septentrionalis</name>
    <dbReference type="NCBI Taxonomy" id="34720"/>
    <lineage>
        <taxon>Eukaryota</taxon>
        <taxon>Metazoa</taxon>
        <taxon>Ecdysozoa</taxon>
        <taxon>Arthropoda</taxon>
        <taxon>Hexapoda</taxon>
        <taxon>Insecta</taxon>
        <taxon>Pterygota</taxon>
        <taxon>Neoptera</taxon>
        <taxon>Endopterygota</taxon>
        <taxon>Hymenoptera</taxon>
        <taxon>Apocrita</taxon>
        <taxon>Aculeata</taxon>
        <taxon>Formicoidea</taxon>
        <taxon>Formicidae</taxon>
        <taxon>Myrmicinae</taxon>
        <taxon>Trachymyrmex</taxon>
    </lineage>
</organism>
<name>A0A195ES18_9HYME</name>
<reference evidence="1 2" key="1">
    <citation type="submission" date="2016-03" db="EMBL/GenBank/DDBJ databases">
        <title>Trachymyrmex septentrionalis WGS genome.</title>
        <authorList>
            <person name="Nygaard S."/>
            <person name="Hu H."/>
            <person name="Boomsma J."/>
            <person name="Zhang G."/>
        </authorList>
    </citation>
    <scope>NUCLEOTIDE SEQUENCE [LARGE SCALE GENOMIC DNA]</scope>
    <source>
        <strain evidence="1">Tsep2-gDNA-1</strain>
        <tissue evidence="1">Whole body</tissue>
    </source>
</reference>
<protein>
    <submittedName>
        <fullName evidence="1">Uncharacterized protein</fullName>
    </submittedName>
</protein>
<evidence type="ECO:0000313" key="2">
    <source>
        <dbReference type="Proteomes" id="UP000078541"/>
    </source>
</evidence>
<evidence type="ECO:0000313" key="1">
    <source>
        <dbReference type="EMBL" id="KYN31023.1"/>
    </source>
</evidence>